<protein>
    <submittedName>
        <fullName evidence="2">Retrovirus-related Pol polyprotein from type-2 retrotransposable element R2DM Endonuclease</fullName>
    </submittedName>
</protein>
<evidence type="ECO:0000313" key="3">
    <source>
        <dbReference type="Proteomes" id="UP000299102"/>
    </source>
</evidence>
<proteinExistence type="predicted"/>
<name>A0A4C1Y330_EUMVA</name>
<keyword evidence="2" id="KW-0540">Nuclease</keyword>
<dbReference type="PANTHER" id="PTHR47027:SF20">
    <property type="entry name" value="REVERSE TRANSCRIPTASE-LIKE PROTEIN WITH RNA-DIRECTED DNA POLYMERASE DOMAIN"/>
    <property type="match status" value="1"/>
</dbReference>
<sequence length="247" mass="27451">MENLIHAWCEYGLIEALQSLYRGSSACVRKNGAYIDWFDIGRSVRQGCIASSWLFNLFMDSYLYDLKEYECRLRMDELSVKYLVYTDDQVMLAVSACGLQEMVNKINDSVKKKGVKVNVGSCTDLVGDTGRFPSAVLSAGADGRGGRTPGARVLRRAPSLFRDVVSFAYYISTIARDLIKRGVRAAFRPPPPRAPPAYREAGAGEGTSAARSRRCYTGLMLNRIFIDSTLAAGRGYDRSDVDCNNYR</sequence>
<accession>A0A4C1Y330</accession>
<gene>
    <name evidence="2" type="primary">pol</name>
    <name evidence="2" type="ORF">EVAR_36567_1</name>
</gene>
<reference evidence="2 3" key="1">
    <citation type="journal article" date="2019" name="Commun. Biol.">
        <title>The bagworm genome reveals a unique fibroin gene that provides high tensile strength.</title>
        <authorList>
            <person name="Kono N."/>
            <person name="Nakamura H."/>
            <person name="Ohtoshi R."/>
            <person name="Tomita M."/>
            <person name="Numata K."/>
            <person name="Arakawa K."/>
        </authorList>
    </citation>
    <scope>NUCLEOTIDE SEQUENCE [LARGE SCALE GENOMIC DNA]</scope>
</reference>
<dbReference type="STRING" id="151549.A0A4C1Y330"/>
<organism evidence="2 3">
    <name type="scientific">Eumeta variegata</name>
    <name type="common">Bagworm moth</name>
    <name type="synonym">Eumeta japonica</name>
    <dbReference type="NCBI Taxonomy" id="151549"/>
    <lineage>
        <taxon>Eukaryota</taxon>
        <taxon>Metazoa</taxon>
        <taxon>Ecdysozoa</taxon>
        <taxon>Arthropoda</taxon>
        <taxon>Hexapoda</taxon>
        <taxon>Insecta</taxon>
        <taxon>Pterygota</taxon>
        <taxon>Neoptera</taxon>
        <taxon>Endopterygota</taxon>
        <taxon>Lepidoptera</taxon>
        <taxon>Glossata</taxon>
        <taxon>Ditrysia</taxon>
        <taxon>Tineoidea</taxon>
        <taxon>Psychidae</taxon>
        <taxon>Oiketicinae</taxon>
        <taxon>Eumeta</taxon>
    </lineage>
</organism>
<feature type="domain" description="Reverse transcriptase" evidence="1">
    <location>
        <begin position="1"/>
        <end position="137"/>
    </location>
</feature>
<dbReference type="PROSITE" id="PS50878">
    <property type="entry name" value="RT_POL"/>
    <property type="match status" value="1"/>
</dbReference>
<dbReference type="PANTHER" id="PTHR47027">
    <property type="entry name" value="REVERSE TRANSCRIPTASE DOMAIN-CONTAINING PROTEIN"/>
    <property type="match status" value="1"/>
</dbReference>
<dbReference type="InterPro" id="IPR000477">
    <property type="entry name" value="RT_dom"/>
</dbReference>
<dbReference type="AlphaFoldDB" id="A0A4C1Y330"/>
<comment type="caution">
    <text evidence="2">The sequence shown here is derived from an EMBL/GenBank/DDBJ whole genome shotgun (WGS) entry which is preliminary data.</text>
</comment>
<dbReference type="Proteomes" id="UP000299102">
    <property type="component" value="Unassembled WGS sequence"/>
</dbReference>
<keyword evidence="3" id="KW-1185">Reference proteome</keyword>
<evidence type="ECO:0000259" key="1">
    <source>
        <dbReference type="PROSITE" id="PS50878"/>
    </source>
</evidence>
<dbReference type="Pfam" id="PF00078">
    <property type="entry name" value="RVT_1"/>
    <property type="match status" value="1"/>
</dbReference>
<keyword evidence="2" id="KW-0378">Hydrolase</keyword>
<dbReference type="OrthoDB" id="8775810at2759"/>
<keyword evidence="2" id="KW-0255">Endonuclease</keyword>
<evidence type="ECO:0000313" key="2">
    <source>
        <dbReference type="EMBL" id="GBP68805.1"/>
    </source>
</evidence>
<dbReference type="GO" id="GO:0004519">
    <property type="term" value="F:endonuclease activity"/>
    <property type="evidence" value="ECO:0007669"/>
    <property type="project" value="UniProtKB-KW"/>
</dbReference>
<dbReference type="EMBL" id="BGZK01001024">
    <property type="protein sequence ID" value="GBP68805.1"/>
    <property type="molecule type" value="Genomic_DNA"/>
</dbReference>